<name>A0A7C2K6A1_UNCW3</name>
<organism evidence="1">
    <name type="scientific">candidate division WOR-3 bacterium</name>
    <dbReference type="NCBI Taxonomy" id="2052148"/>
    <lineage>
        <taxon>Bacteria</taxon>
        <taxon>Bacteria division WOR-3</taxon>
    </lineage>
</organism>
<proteinExistence type="predicted"/>
<sequence length="348" mass="40780">MKVTYVALDPLKYPRVKKIAYSLRKRSDIQFHVLTPKIRLVWYGNKMKRLISAFINYTTFLLQIFFAKSDIFWVANSPDILVLPLVLKRKRYILEYRSPWSIEIEREFKSGPLVWFSSFFEHFALRNAWIITLTTSRLMVRVKGYRKPTFVIPNYPLKSFGENLIPMEQFRRHHGYDANDKVVLFVGRLTHVEGADLLPKIMENVLGKNCAIVFWIVGDGPLYETLKAFAEKYPKRIKLFGWQPHRDIPNFIGASNVCIAPRHKSSFSCYYNEEGLQKISEYMFFEKPIVACGVAESSEYLLVREDEVADGILRALRGEVPKPKRRTWEDYSEKRILEMFNLIVSGKL</sequence>
<accession>A0A7C2K6A1</accession>
<dbReference type="PANTHER" id="PTHR12526:SF630">
    <property type="entry name" value="GLYCOSYLTRANSFERASE"/>
    <property type="match status" value="1"/>
</dbReference>
<keyword evidence="1" id="KW-0808">Transferase</keyword>
<dbReference type="EMBL" id="DSOL01000286">
    <property type="protein sequence ID" value="HEN28965.1"/>
    <property type="molecule type" value="Genomic_DNA"/>
</dbReference>
<dbReference type="AlphaFoldDB" id="A0A7C2K6A1"/>
<protein>
    <submittedName>
        <fullName evidence="1">Glycosyltransferase</fullName>
    </submittedName>
</protein>
<dbReference type="Gene3D" id="3.40.50.2000">
    <property type="entry name" value="Glycogen Phosphorylase B"/>
    <property type="match status" value="1"/>
</dbReference>
<evidence type="ECO:0000313" key="1">
    <source>
        <dbReference type="EMBL" id="HEN28965.1"/>
    </source>
</evidence>
<comment type="caution">
    <text evidence="1">The sequence shown here is derived from an EMBL/GenBank/DDBJ whole genome shotgun (WGS) entry which is preliminary data.</text>
</comment>
<reference evidence="1" key="1">
    <citation type="journal article" date="2020" name="mSystems">
        <title>Genome- and Community-Level Interaction Insights into Carbon Utilization and Element Cycling Functions of Hydrothermarchaeota in Hydrothermal Sediment.</title>
        <authorList>
            <person name="Zhou Z."/>
            <person name="Liu Y."/>
            <person name="Xu W."/>
            <person name="Pan J."/>
            <person name="Luo Z.H."/>
            <person name="Li M."/>
        </authorList>
    </citation>
    <scope>NUCLEOTIDE SEQUENCE [LARGE SCALE GENOMIC DNA]</scope>
    <source>
        <strain evidence="1">SpSt-34</strain>
    </source>
</reference>
<dbReference type="PANTHER" id="PTHR12526">
    <property type="entry name" value="GLYCOSYLTRANSFERASE"/>
    <property type="match status" value="1"/>
</dbReference>
<gene>
    <name evidence="1" type="ORF">ENQ77_10050</name>
</gene>
<dbReference type="GO" id="GO:0016740">
    <property type="term" value="F:transferase activity"/>
    <property type="evidence" value="ECO:0007669"/>
    <property type="project" value="UniProtKB-KW"/>
</dbReference>
<dbReference type="SUPFAM" id="SSF53756">
    <property type="entry name" value="UDP-Glycosyltransferase/glycogen phosphorylase"/>
    <property type="match status" value="1"/>
</dbReference>
<dbReference type="Pfam" id="PF13692">
    <property type="entry name" value="Glyco_trans_1_4"/>
    <property type="match status" value="1"/>
</dbReference>